<evidence type="ECO:0000313" key="4">
    <source>
        <dbReference type="Proteomes" id="UP000318571"/>
    </source>
</evidence>
<keyword evidence="2" id="KW-0040">ANK repeat</keyword>
<reference evidence="3 4" key="1">
    <citation type="journal article" date="2018" name="Nat. Ecol. Evol.">
        <title>Genomic signatures of mitonuclear coevolution across populations of Tigriopus californicus.</title>
        <authorList>
            <person name="Barreto F.S."/>
            <person name="Watson E.T."/>
            <person name="Lima T.G."/>
            <person name="Willett C.S."/>
            <person name="Edmands S."/>
            <person name="Li W."/>
            <person name="Burton R.S."/>
        </authorList>
    </citation>
    <scope>NUCLEOTIDE SEQUENCE [LARGE SCALE GENOMIC DNA]</scope>
    <source>
        <strain evidence="3 4">San Diego</strain>
    </source>
</reference>
<dbReference type="SMART" id="SM00248">
    <property type="entry name" value="ANK"/>
    <property type="match status" value="2"/>
</dbReference>
<dbReference type="PROSITE" id="PS50088">
    <property type="entry name" value="ANK_REPEAT"/>
    <property type="match status" value="2"/>
</dbReference>
<dbReference type="PRINTS" id="PR01415">
    <property type="entry name" value="ANKYRIN"/>
</dbReference>
<gene>
    <name evidence="3" type="ORF">TCAL_09752</name>
</gene>
<dbReference type="Gene3D" id="1.25.40.20">
    <property type="entry name" value="Ankyrin repeat-containing domain"/>
    <property type="match status" value="1"/>
</dbReference>
<feature type="repeat" description="ANK" evidence="2">
    <location>
        <begin position="82"/>
        <end position="114"/>
    </location>
</feature>
<sequence length="166" mass="18808">MDARIAKEEYVHRLNAIDPEWSGKTPSHDIGWVSVSRPQAPEEPELLDEDKTIFDHIKEGQVAKIHGILKRDASKANLKDDEGMTPLHWCADRGQLEILRILIRYKADVNAQDDDGQTALHYAASCEREDVMRLLLESGIDPDIQDNEQMKASEVCSAEQKSIFNQ</sequence>
<evidence type="ECO:0000256" key="2">
    <source>
        <dbReference type="PROSITE-ProRule" id="PRU00023"/>
    </source>
</evidence>
<keyword evidence="1" id="KW-0446">Lipid-binding</keyword>
<evidence type="ECO:0000256" key="1">
    <source>
        <dbReference type="ARBA" id="ARBA00023121"/>
    </source>
</evidence>
<dbReference type="Proteomes" id="UP000318571">
    <property type="component" value="Chromosome 2"/>
</dbReference>
<keyword evidence="4" id="KW-1185">Reference proteome</keyword>
<organism evidence="3 4">
    <name type="scientific">Tigriopus californicus</name>
    <name type="common">Marine copepod</name>
    <dbReference type="NCBI Taxonomy" id="6832"/>
    <lineage>
        <taxon>Eukaryota</taxon>
        <taxon>Metazoa</taxon>
        <taxon>Ecdysozoa</taxon>
        <taxon>Arthropoda</taxon>
        <taxon>Crustacea</taxon>
        <taxon>Multicrustacea</taxon>
        <taxon>Hexanauplia</taxon>
        <taxon>Copepoda</taxon>
        <taxon>Harpacticoida</taxon>
        <taxon>Harpacticidae</taxon>
        <taxon>Tigriopus</taxon>
    </lineage>
</organism>
<accession>A0A553PCK2</accession>
<dbReference type="PANTHER" id="PTHR24119:SF0">
    <property type="entry name" value="ACYL-COA-BINDING DOMAIN-CONTAINING PROTEIN 6"/>
    <property type="match status" value="1"/>
</dbReference>
<evidence type="ECO:0000313" key="3">
    <source>
        <dbReference type="EMBL" id="TRY75404.1"/>
    </source>
</evidence>
<name>A0A553PCK2_TIGCA</name>
<dbReference type="Pfam" id="PF12796">
    <property type="entry name" value="Ank_2"/>
    <property type="match status" value="1"/>
</dbReference>
<feature type="repeat" description="ANK" evidence="2">
    <location>
        <begin position="115"/>
        <end position="147"/>
    </location>
</feature>
<dbReference type="PROSITE" id="PS50297">
    <property type="entry name" value="ANK_REP_REGION"/>
    <property type="match status" value="2"/>
</dbReference>
<dbReference type="SUPFAM" id="SSF48403">
    <property type="entry name" value="Ankyrin repeat"/>
    <property type="match status" value="1"/>
</dbReference>
<protein>
    <submittedName>
        <fullName evidence="3">Uncharacterized protein</fullName>
    </submittedName>
</protein>
<dbReference type="AlphaFoldDB" id="A0A553PCK2"/>
<comment type="caution">
    <text evidence="3">The sequence shown here is derived from an EMBL/GenBank/DDBJ whole genome shotgun (WGS) entry which is preliminary data.</text>
</comment>
<dbReference type="InterPro" id="IPR002110">
    <property type="entry name" value="Ankyrin_rpt"/>
</dbReference>
<proteinExistence type="predicted"/>
<dbReference type="PANTHER" id="PTHR24119">
    <property type="entry name" value="ACYL-COA-BINDING DOMAIN-CONTAINING PROTEIN 6"/>
    <property type="match status" value="1"/>
</dbReference>
<dbReference type="GO" id="GO:0000062">
    <property type="term" value="F:fatty-acyl-CoA binding"/>
    <property type="evidence" value="ECO:0007669"/>
    <property type="project" value="TreeGrafter"/>
</dbReference>
<dbReference type="InterPro" id="IPR036770">
    <property type="entry name" value="Ankyrin_rpt-contain_sf"/>
</dbReference>
<dbReference type="STRING" id="6832.A0A553PCK2"/>
<dbReference type="EMBL" id="VCGU01000005">
    <property type="protein sequence ID" value="TRY75404.1"/>
    <property type="molecule type" value="Genomic_DNA"/>
</dbReference>